<accession>A0ABU7J8Z9</accession>
<protein>
    <recommendedName>
        <fullName evidence="3">Lipoprotein</fullName>
    </recommendedName>
</protein>
<reference evidence="1 2" key="1">
    <citation type="submission" date="2023-07" db="EMBL/GenBank/DDBJ databases">
        <title>Alkalimonas sp., MEB108 novel, alkaliphilic bacterium isolated from Lonar Lake, India.</title>
        <authorList>
            <person name="Joshi A."/>
            <person name="Thite S."/>
        </authorList>
    </citation>
    <scope>NUCLEOTIDE SEQUENCE [LARGE SCALE GENOMIC DNA]</scope>
    <source>
        <strain evidence="1 2">MEB108</strain>
    </source>
</reference>
<comment type="caution">
    <text evidence="1">The sequence shown here is derived from an EMBL/GenBank/DDBJ whole genome shotgun (WGS) entry which is preliminary data.</text>
</comment>
<gene>
    <name evidence="1" type="ORF">QWY20_13625</name>
</gene>
<dbReference type="RefSeq" id="WP_330129560.1">
    <property type="nucleotide sequence ID" value="NZ_JAUHLI010000013.1"/>
</dbReference>
<sequence length="332" mass="35831">MRFRNSHFSMNQIICTGLSVFLTLSIIGCGDSNHSKSRAFVDPELQSWLDELNEGTSVLNISGAVSAGGEYTTAIDPRYGGVSRDVYRPAIGGGASRSGSNAEGPYSLTIYTDAIHQDEPDNTVRAWVNLILPSGAVAGKSYQIASFSTANEHQVQAHLRGDGHAWTFDQQVEGELHLLELGGKLTAAWRFSAADGNRDDAAKVLVQGAARDIAFVGQPEAHYKLTINGETQTHLGRVAINHGNNGAILTIGNRISLMLPKDISNGEYALASRASEQTLRVILSRYDVDSITGVLHLVERGELFDADIRFETSGADHVVLEGRLEQLTLIAE</sequence>
<evidence type="ECO:0000313" key="1">
    <source>
        <dbReference type="EMBL" id="MEE2002497.1"/>
    </source>
</evidence>
<name>A0ABU7J8Z9_9GAMM</name>
<dbReference type="PROSITE" id="PS51257">
    <property type="entry name" value="PROKAR_LIPOPROTEIN"/>
    <property type="match status" value="1"/>
</dbReference>
<evidence type="ECO:0008006" key="3">
    <source>
        <dbReference type="Google" id="ProtNLM"/>
    </source>
</evidence>
<keyword evidence="2" id="KW-1185">Reference proteome</keyword>
<evidence type="ECO:0000313" key="2">
    <source>
        <dbReference type="Proteomes" id="UP001336314"/>
    </source>
</evidence>
<proteinExistence type="predicted"/>
<organism evidence="1 2">
    <name type="scientific">Alkalimonas cellulosilytica</name>
    <dbReference type="NCBI Taxonomy" id="3058395"/>
    <lineage>
        <taxon>Bacteria</taxon>
        <taxon>Pseudomonadati</taxon>
        <taxon>Pseudomonadota</taxon>
        <taxon>Gammaproteobacteria</taxon>
        <taxon>Alkalimonas</taxon>
    </lineage>
</organism>
<dbReference type="Proteomes" id="UP001336314">
    <property type="component" value="Unassembled WGS sequence"/>
</dbReference>
<dbReference type="EMBL" id="JAUHLI010000013">
    <property type="protein sequence ID" value="MEE2002497.1"/>
    <property type="molecule type" value="Genomic_DNA"/>
</dbReference>